<dbReference type="InterPro" id="IPR039298">
    <property type="entry name" value="ACOT13"/>
</dbReference>
<reference evidence="4" key="1">
    <citation type="submission" date="2023-06" db="EMBL/GenBank/DDBJ databases">
        <authorList>
            <person name="Jiang Y."/>
            <person name="Liu Q."/>
        </authorList>
    </citation>
    <scope>NUCLEOTIDE SEQUENCE</scope>
    <source>
        <strain evidence="4">CGMCC 1.12089</strain>
    </source>
</reference>
<protein>
    <submittedName>
        <fullName evidence="4">PaaI family thioesterase</fullName>
        <ecNumber evidence="4">3.1.2.-</ecNumber>
    </submittedName>
</protein>
<organism evidence="4 5">
    <name type="scientific">Variovorax dokdonensis</name>
    <dbReference type="NCBI Taxonomy" id="344883"/>
    <lineage>
        <taxon>Bacteria</taxon>
        <taxon>Pseudomonadati</taxon>
        <taxon>Pseudomonadota</taxon>
        <taxon>Betaproteobacteria</taxon>
        <taxon>Burkholderiales</taxon>
        <taxon>Comamonadaceae</taxon>
        <taxon>Variovorax</taxon>
    </lineage>
</organism>
<dbReference type="CDD" id="cd03443">
    <property type="entry name" value="PaaI_thioesterase"/>
    <property type="match status" value="1"/>
</dbReference>
<dbReference type="PANTHER" id="PTHR21660:SF1">
    <property type="entry name" value="ACYL-COENZYME A THIOESTERASE 13"/>
    <property type="match status" value="1"/>
</dbReference>
<name>A0ABT7NAW1_9BURK</name>
<dbReference type="RefSeq" id="WP_286660190.1">
    <property type="nucleotide sequence ID" value="NZ_JASZYV010000002.1"/>
</dbReference>
<keyword evidence="5" id="KW-1185">Reference proteome</keyword>
<evidence type="ECO:0000313" key="4">
    <source>
        <dbReference type="EMBL" id="MDM0045088.1"/>
    </source>
</evidence>
<keyword evidence="2 4" id="KW-0378">Hydrolase</keyword>
<dbReference type="EC" id="3.1.2.-" evidence="4"/>
<dbReference type="Pfam" id="PF03061">
    <property type="entry name" value="4HBT"/>
    <property type="match status" value="1"/>
</dbReference>
<feature type="domain" description="Thioesterase" evidence="3">
    <location>
        <begin position="52"/>
        <end position="126"/>
    </location>
</feature>
<proteinExistence type="inferred from homology"/>
<gene>
    <name evidence="4" type="ORF">QTH91_11395</name>
</gene>
<comment type="caution">
    <text evidence="4">The sequence shown here is derived from an EMBL/GenBank/DDBJ whole genome shotgun (WGS) entry which is preliminary data.</text>
</comment>
<dbReference type="Proteomes" id="UP001174908">
    <property type="component" value="Unassembled WGS sequence"/>
</dbReference>
<dbReference type="NCBIfam" id="TIGR00369">
    <property type="entry name" value="unchar_dom_1"/>
    <property type="match status" value="1"/>
</dbReference>
<evidence type="ECO:0000313" key="5">
    <source>
        <dbReference type="Proteomes" id="UP001174908"/>
    </source>
</evidence>
<dbReference type="PANTHER" id="PTHR21660">
    <property type="entry name" value="THIOESTERASE SUPERFAMILY MEMBER-RELATED"/>
    <property type="match status" value="1"/>
</dbReference>
<evidence type="ECO:0000256" key="1">
    <source>
        <dbReference type="ARBA" id="ARBA00008324"/>
    </source>
</evidence>
<dbReference type="EMBL" id="JASZYV010000002">
    <property type="protein sequence ID" value="MDM0045088.1"/>
    <property type="molecule type" value="Genomic_DNA"/>
</dbReference>
<dbReference type="InterPro" id="IPR006683">
    <property type="entry name" value="Thioestr_dom"/>
</dbReference>
<dbReference type="GO" id="GO:0016787">
    <property type="term" value="F:hydrolase activity"/>
    <property type="evidence" value="ECO:0007669"/>
    <property type="project" value="UniProtKB-KW"/>
</dbReference>
<evidence type="ECO:0000259" key="3">
    <source>
        <dbReference type="Pfam" id="PF03061"/>
    </source>
</evidence>
<evidence type="ECO:0000256" key="2">
    <source>
        <dbReference type="ARBA" id="ARBA00022801"/>
    </source>
</evidence>
<dbReference type="Gene3D" id="3.10.129.10">
    <property type="entry name" value="Hotdog Thioesterase"/>
    <property type="match status" value="1"/>
</dbReference>
<comment type="similarity">
    <text evidence="1">Belongs to the thioesterase PaaI family.</text>
</comment>
<sequence length="143" mass="15367">MDNNLRFDDAPDQLFGLPMPMVQVFGLKGEAIGNDRAQVRMPRNVAHSNSRGDVHGGALAVLMDCALASAARSPAPTQFGVITVDMTLHFVAPCDGDVIATTHCERRGRSLCFVRGEARSEQGELLALATGTFKLVERKNAAE</sequence>
<dbReference type="InterPro" id="IPR029069">
    <property type="entry name" value="HotDog_dom_sf"/>
</dbReference>
<dbReference type="SUPFAM" id="SSF54637">
    <property type="entry name" value="Thioesterase/thiol ester dehydrase-isomerase"/>
    <property type="match status" value="1"/>
</dbReference>
<accession>A0ABT7NAW1</accession>
<dbReference type="InterPro" id="IPR003736">
    <property type="entry name" value="PAAI_dom"/>
</dbReference>